<evidence type="ECO:0000313" key="15">
    <source>
        <dbReference type="Proteomes" id="UP000027456"/>
    </source>
</evidence>
<dbReference type="Pfam" id="PF00175">
    <property type="entry name" value="NAD_binding_1"/>
    <property type="match status" value="1"/>
</dbReference>
<dbReference type="FunFam" id="2.40.30.10:FF:000032">
    <property type="entry name" value="NADH-cytochrome b5 reductase"/>
    <property type="match status" value="1"/>
</dbReference>
<feature type="binding site" evidence="11">
    <location>
        <position position="65"/>
    </location>
    <ligand>
        <name>FAD</name>
        <dbReference type="ChEBI" id="CHEBI:57692"/>
    </ligand>
</feature>
<evidence type="ECO:0000256" key="12">
    <source>
        <dbReference type="RuleBase" id="RU361226"/>
    </source>
</evidence>
<keyword evidence="6 11" id="KW-0274">FAD</keyword>
<feature type="binding site" evidence="11">
    <location>
        <position position="67"/>
    </location>
    <ligand>
        <name>FAD</name>
        <dbReference type="ChEBI" id="CHEBI:57692"/>
    </ligand>
</feature>
<dbReference type="InterPro" id="IPR017938">
    <property type="entry name" value="Riboflavin_synthase-like_b-brl"/>
</dbReference>
<organism evidence="14 15">
    <name type="scientific">Rhizoctonia solani 123E</name>
    <dbReference type="NCBI Taxonomy" id="1423351"/>
    <lineage>
        <taxon>Eukaryota</taxon>
        <taxon>Fungi</taxon>
        <taxon>Dikarya</taxon>
        <taxon>Basidiomycota</taxon>
        <taxon>Agaricomycotina</taxon>
        <taxon>Agaricomycetes</taxon>
        <taxon>Cantharellales</taxon>
        <taxon>Ceratobasidiaceae</taxon>
        <taxon>Rhizoctonia</taxon>
    </lineage>
</organism>
<dbReference type="FunFam" id="3.40.50.80:FF:000009">
    <property type="entry name" value="NADH-cytochrome b5 reductase"/>
    <property type="match status" value="1"/>
</dbReference>
<dbReference type="PROSITE" id="PS51384">
    <property type="entry name" value="FAD_FR"/>
    <property type="match status" value="1"/>
</dbReference>
<feature type="binding site" evidence="11">
    <location>
        <position position="84"/>
    </location>
    <ligand>
        <name>FAD</name>
        <dbReference type="ChEBI" id="CHEBI:57692"/>
    </ligand>
</feature>
<keyword evidence="4 11" id="KW-0285">Flavoprotein</keyword>
<keyword evidence="5" id="KW-0472">Membrane</keyword>
<keyword evidence="15" id="KW-1185">Reference proteome</keyword>
<comment type="catalytic activity">
    <reaction evidence="10 12">
        <text>2 Fe(III)-[cytochrome b5] + NADH = 2 Fe(II)-[cytochrome b5] + NAD(+) + H(+)</text>
        <dbReference type="Rhea" id="RHEA:46680"/>
        <dbReference type="Rhea" id="RHEA-COMP:10438"/>
        <dbReference type="Rhea" id="RHEA-COMP:10439"/>
        <dbReference type="ChEBI" id="CHEBI:15378"/>
        <dbReference type="ChEBI" id="CHEBI:29033"/>
        <dbReference type="ChEBI" id="CHEBI:29034"/>
        <dbReference type="ChEBI" id="CHEBI:57540"/>
        <dbReference type="ChEBI" id="CHEBI:57945"/>
        <dbReference type="EC" id="1.6.2.2"/>
    </reaction>
</comment>
<reference evidence="14 15" key="1">
    <citation type="submission" date="2013-12" db="EMBL/GenBank/DDBJ databases">
        <authorList>
            <person name="Cubeta M."/>
            <person name="Pakala S."/>
            <person name="Fedorova N."/>
            <person name="Thomas E."/>
            <person name="Dean R."/>
            <person name="Jabaji S."/>
            <person name="Neate S."/>
            <person name="Toda T."/>
            <person name="Tavantzis S."/>
            <person name="Vilgalys R."/>
            <person name="Bharathan N."/>
            <person name="Pakala S."/>
            <person name="Losada L.S."/>
            <person name="Zafar N."/>
            <person name="Nierman W."/>
        </authorList>
    </citation>
    <scope>NUCLEOTIDE SEQUENCE [LARGE SCALE GENOMIC DNA]</scope>
    <source>
        <strain evidence="14 15">123E</strain>
    </source>
</reference>
<feature type="binding site" evidence="11">
    <location>
        <position position="133"/>
    </location>
    <ligand>
        <name>FAD</name>
        <dbReference type="ChEBI" id="CHEBI:57692"/>
    </ligand>
</feature>
<gene>
    <name evidence="14" type="ORF">V565_025210</name>
</gene>
<dbReference type="PANTHER" id="PTHR19370:SF171">
    <property type="entry name" value="NADH-CYTOCHROME B5 REDUCTASE 2"/>
    <property type="match status" value="1"/>
</dbReference>
<dbReference type="EC" id="1.6.2.2" evidence="12"/>
<proteinExistence type="inferred from homology"/>
<evidence type="ECO:0000256" key="11">
    <source>
        <dbReference type="PIRSR" id="PIRSR601834-1"/>
    </source>
</evidence>
<accession>A0A074S3C1</accession>
<feature type="binding site" evidence="11">
    <location>
        <position position="90"/>
    </location>
    <ligand>
        <name>FAD</name>
        <dbReference type="ChEBI" id="CHEBI:57692"/>
    </ligand>
</feature>
<dbReference type="Gene3D" id="3.40.50.80">
    <property type="entry name" value="Nucleotide-binding domain of ferredoxin-NADP reductase (FNR) module"/>
    <property type="match status" value="1"/>
</dbReference>
<protein>
    <recommendedName>
        <fullName evidence="12">NADH-cytochrome b5 reductase</fullName>
        <ecNumber evidence="12">1.6.2.2</ecNumber>
    </recommendedName>
</protein>
<dbReference type="InterPro" id="IPR001433">
    <property type="entry name" value="OxRdtase_FAD/NAD-bd"/>
</dbReference>
<evidence type="ECO:0000256" key="3">
    <source>
        <dbReference type="ARBA" id="ARBA00006105"/>
    </source>
</evidence>
<name>A0A074S3C1_9AGAM</name>
<comment type="caution">
    <text evidence="14">The sequence shown here is derived from an EMBL/GenBank/DDBJ whole genome shotgun (WGS) entry which is preliminary data.</text>
</comment>
<evidence type="ECO:0000256" key="5">
    <source>
        <dbReference type="ARBA" id="ARBA00022787"/>
    </source>
</evidence>
<feature type="binding site" evidence="11">
    <location>
        <position position="92"/>
    </location>
    <ligand>
        <name>FAD</name>
        <dbReference type="ChEBI" id="CHEBI:57692"/>
    </ligand>
</feature>
<dbReference type="PRINTS" id="PR00371">
    <property type="entry name" value="FPNCR"/>
</dbReference>
<comment type="subcellular location">
    <subcellularLocation>
        <location evidence="2">Mitochondrion outer membrane</location>
        <topology evidence="2">Single-pass membrane protein</topology>
    </subcellularLocation>
</comment>
<dbReference type="CDD" id="cd06183">
    <property type="entry name" value="cyt_b5_reduct_like"/>
    <property type="match status" value="1"/>
</dbReference>
<feature type="binding site" evidence="11">
    <location>
        <position position="82"/>
    </location>
    <ligand>
        <name>FAD</name>
        <dbReference type="ChEBI" id="CHEBI:57692"/>
    </ligand>
</feature>
<dbReference type="Pfam" id="PF00970">
    <property type="entry name" value="FAD_binding_6"/>
    <property type="match status" value="1"/>
</dbReference>
<dbReference type="PANTHER" id="PTHR19370">
    <property type="entry name" value="NADH-CYTOCHROME B5 REDUCTASE"/>
    <property type="match status" value="1"/>
</dbReference>
<dbReference type="SUPFAM" id="SSF52343">
    <property type="entry name" value="Ferredoxin reductase-like, C-terminal NADP-linked domain"/>
    <property type="match status" value="1"/>
</dbReference>
<dbReference type="AlphaFoldDB" id="A0A074S3C1"/>
<keyword evidence="8 12" id="KW-0520">NAD</keyword>
<dbReference type="PRINTS" id="PR00406">
    <property type="entry name" value="CYTB5RDTASE"/>
</dbReference>
<dbReference type="STRING" id="1423351.A0A074S3C1"/>
<comment type="cofactor">
    <cofactor evidence="1 11 12">
        <name>FAD</name>
        <dbReference type="ChEBI" id="CHEBI:57692"/>
    </cofactor>
</comment>
<dbReference type="HOGENOM" id="CLU_003827_9_1_1"/>
<keyword evidence="9" id="KW-0496">Mitochondrion</keyword>
<dbReference type="InterPro" id="IPR008333">
    <property type="entry name" value="Cbr1-like_FAD-bd_dom"/>
</dbReference>
<evidence type="ECO:0000256" key="9">
    <source>
        <dbReference type="ARBA" id="ARBA00023128"/>
    </source>
</evidence>
<keyword evidence="5" id="KW-1000">Mitochondrion outer membrane</keyword>
<evidence type="ECO:0000256" key="4">
    <source>
        <dbReference type="ARBA" id="ARBA00022630"/>
    </source>
</evidence>
<evidence type="ECO:0000256" key="6">
    <source>
        <dbReference type="ARBA" id="ARBA00022827"/>
    </source>
</evidence>
<dbReference type="InterPro" id="IPR001709">
    <property type="entry name" value="Flavoprot_Pyr_Nucl_cyt_Rdtase"/>
</dbReference>
<evidence type="ECO:0000256" key="10">
    <source>
        <dbReference type="ARBA" id="ARBA00047682"/>
    </source>
</evidence>
<dbReference type="OrthoDB" id="432685at2759"/>
<sequence>MSTPLVSALNSADFRDFPLKEIIRYNHNTAKFVFALPEGSASLLPVASAIYVKGPDDNEGKPVVRPYTPVSAPHTPGELALVIKRYPDGKLSSHMHAMTVGETIKIKGPIPKLAWVANQFDQVGMVAGGSGITPIFQVLQHSLAQPDETTKFKLIFGNVTPADILIREELDEMAAKSNGRFEVMHIISRPDETWTGAKGRIDAKVIKSYLPGPELGSRVMVFVCGPPGQVAAVSGPKDGLAQGELGGALKDLGYVKEQVYKF</sequence>
<evidence type="ECO:0000259" key="13">
    <source>
        <dbReference type="PROSITE" id="PS51384"/>
    </source>
</evidence>
<dbReference type="GO" id="GO:0090524">
    <property type="term" value="F:cytochrome-b5 reductase activity, acting on NADH"/>
    <property type="evidence" value="ECO:0007669"/>
    <property type="project" value="UniProtKB-EC"/>
</dbReference>
<evidence type="ECO:0000256" key="8">
    <source>
        <dbReference type="ARBA" id="ARBA00023027"/>
    </source>
</evidence>
<feature type="binding site" evidence="11">
    <location>
        <position position="66"/>
    </location>
    <ligand>
        <name>FAD</name>
        <dbReference type="ChEBI" id="CHEBI:57692"/>
    </ligand>
</feature>
<dbReference type="InterPro" id="IPR001834">
    <property type="entry name" value="CBR-like"/>
</dbReference>
<evidence type="ECO:0000256" key="7">
    <source>
        <dbReference type="ARBA" id="ARBA00023002"/>
    </source>
</evidence>
<dbReference type="GO" id="GO:0005741">
    <property type="term" value="C:mitochondrial outer membrane"/>
    <property type="evidence" value="ECO:0007669"/>
    <property type="project" value="UniProtKB-SubCell"/>
</dbReference>
<feature type="domain" description="FAD-binding FR-type" evidence="13">
    <location>
        <begin position="12"/>
        <end position="116"/>
    </location>
</feature>
<dbReference type="InterPro" id="IPR039261">
    <property type="entry name" value="FNR_nucleotide-bd"/>
</dbReference>
<keyword evidence="7 12" id="KW-0560">Oxidoreductase</keyword>
<evidence type="ECO:0000313" key="14">
    <source>
        <dbReference type="EMBL" id="KEP53846.1"/>
    </source>
</evidence>
<evidence type="ECO:0000256" key="2">
    <source>
        <dbReference type="ARBA" id="ARBA00004572"/>
    </source>
</evidence>
<dbReference type="Proteomes" id="UP000027456">
    <property type="component" value="Unassembled WGS sequence"/>
</dbReference>
<dbReference type="Gene3D" id="2.40.30.10">
    <property type="entry name" value="Translation factors"/>
    <property type="match status" value="1"/>
</dbReference>
<comment type="similarity">
    <text evidence="3 12">Belongs to the flavoprotein pyridine nucleotide cytochrome reductase family.</text>
</comment>
<dbReference type="SUPFAM" id="SSF63380">
    <property type="entry name" value="Riboflavin synthase domain-like"/>
    <property type="match status" value="1"/>
</dbReference>
<dbReference type="InterPro" id="IPR017927">
    <property type="entry name" value="FAD-bd_FR_type"/>
</dbReference>
<evidence type="ECO:0000256" key="1">
    <source>
        <dbReference type="ARBA" id="ARBA00001974"/>
    </source>
</evidence>
<dbReference type="EMBL" id="AZST01000046">
    <property type="protein sequence ID" value="KEP53846.1"/>
    <property type="molecule type" value="Genomic_DNA"/>
</dbReference>